<name>A0A8X6T8Q7_NEPPI</name>
<proteinExistence type="predicted"/>
<keyword evidence="3" id="KW-1185">Reference proteome</keyword>
<evidence type="ECO:0000313" key="3">
    <source>
        <dbReference type="Proteomes" id="UP000887013"/>
    </source>
</evidence>
<gene>
    <name evidence="2" type="ORF">NPIL_95051</name>
</gene>
<dbReference type="EMBL" id="BMAW01051804">
    <property type="protein sequence ID" value="GFS82423.1"/>
    <property type="molecule type" value="Genomic_DNA"/>
</dbReference>
<evidence type="ECO:0000313" key="2">
    <source>
        <dbReference type="EMBL" id="GFS82423.1"/>
    </source>
</evidence>
<reference evidence="2" key="1">
    <citation type="submission" date="2020-08" db="EMBL/GenBank/DDBJ databases">
        <title>Multicomponent nature underlies the extraordinary mechanical properties of spider dragline silk.</title>
        <authorList>
            <person name="Kono N."/>
            <person name="Nakamura H."/>
            <person name="Mori M."/>
            <person name="Yoshida Y."/>
            <person name="Ohtoshi R."/>
            <person name="Malay A.D."/>
            <person name="Moran D.A.P."/>
            <person name="Tomita M."/>
            <person name="Numata K."/>
            <person name="Arakawa K."/>
        </authorList>
    </citation>
    <scope>NUCLEOTIDE SEQUENCE</scope>
</reference>
<feature type="region of interest" description="Disordered" evidence="1">
    <location>
        <begin position="40"/>
        <end position="63"/>
    </location>
</feature>
<dbReference type="AlphaFoldDB" id="A0A8X6T8Q7"/>
<evidence type="ECO:0000256" key="1">
    <source>
        <dbReference type="SAM" id="MobiDB-lite"/>
    </source>
</evidence>
<comment type="caution">
    <text evidence="2">The sequence shown here is derived from an EMBL/GenBank/DDBJ whole genome shotgun (WGS) entry which is preliminary data.</text>
</comment>
<protein>
    <submittedName>
        <fullName evidence="2">Uncharacterized protein</fullName>
    </submittedName>
</protein>
<accession>A0A8X6T8Q7</accession>
<organism evidence="2 3">
    <name type="scientific">Nephila pilipes</name>
    <name type="common">Giant wood spider</name>
    <name type="synonym">Nephila maculata</name>
    <dbReference type="NCBI Taxonomy" id="299642"/>
    <lineage>
        <taxon>Eukaryota</taxon>
        <taxon>Metazoa</taxon>
        <taxon>Ecdysozoa</taxon>
        <taxon>Arthropoda</taxon>
        <taxon>Chelicerata</taxon>
        <taxon>Arachnida</taxon>
        <taxon>Araneae</taxon>
        <taxon>Araneomorphae</taxon>
        <taxon>Entelegynae</taxon>
        <taxon>Araneoidea</taxon>
        <taxon>Nephilidae</taxon>
        <taxon>Nephila</taxon>
    </lineage>
</organism>
<dbReference type="Proteomes" id="UP000887013">
    <property type="component" value="Unassembled WGS sequence"/>
</dbReference>
<sequence length="98" mass="10614">MEQPRHLPTRVPDSQLHRLKAAMGGLPIPPPCSIESCRTHVPLPPSTQSRERPGKCVTGTRAPPVQSLHPLCSAASVHDEMQTFSSVPDGRDLGIFSQ</sequence>